<name>A0A397W3Q3_9GLOM</name>
<dbReference type="FunFam" id="3.10.110.10:FF:000002">
    <property type="entry name" value="Ubiquitin-conjugating enzyme E2 D3"/>
    <property type="match status" value="1"/>
</dbReference>
<dbReference type="SMART" id="SM00212">
    <property type="entry name" value="UBCc"/>
    <property type="match status" value="1"/>
</dbReference>
<evidence type="ECO:0000313" key="3">
    <source>
        <dbReference type="Proteomes" id="UP000266673"/>
    </source>
</evidence>
<dbReference type="InterPro" id="IPR000608">
    <property type="entry name" value="UBC"/>
</dbReference>
<dbReference type="Pfam" id="PF00179">
    <property type="entry name" value="UQ_con"/>
    <property type="match status" value="1"/>
</dbReference>
<dbReference type="Proteomes" id="UP000266673">
    <property type="component" value="Unassembled WGS sequence"/>
</dbReference>
<dbReference type="OrthoDB" id="7851174at2759"/>
<accession>A0A397W3Q3</accession>
<dbReference type="STRING" id="44941.A0A397W3Q3"/>
<reference evidence="2 3" key="1">
    <citation type="submission" date="2018-06" db="EMBL/GenBank/DDBJ databases">
        <title>Comparative genomics reveals the genomic features of Rhizophagus irregularis, R. cerebriforme, R. diaphanum and Gigaspora rosea, and their symbiotic lifestyle signature.</title>
        <authorList>
            <person name="Morin E."/>
            <person name="San Clemente H."/>
            <person name="Chen E.C.H."/>
            <person name="De La Providencia I."/>
            <person name="Hainaut M."/>
            <person name="Kuo A."/>
            <person name="Kohler A."/>
            <person name="Murat C."/>
            <person name="Tang N."/>
            <person name="Roy S."/>
            <person name="Loubradou J."/>
            <person name="Henrissat B."/>
            <person name="Grigoriev I.V."/>
            <person name="Corradi N."/>
            <person name="Roux C."/>
            <person name="Martin F.M."/>
        </authorList>
    </citation>
    <scope>NUCLEOTIDE SEQUENCE [LARGE SCALE GENOMIC DNA]</scope>
    <source>
        <strain evidence="2 3">DAOM 194757</strain>
    </source>
</reference>
<dbReference type="InterPro" id="IPR016135">
    <property type="entry name" value="UBQ-conjugating_enzyme/RWD"/>
</dbReference>
<gene>
    <name evidence="2" type="ORF">C2G38_2133977</name>
</gene>
<dbReference type="SUPFAM" id="SSF54495">
    <property type="entry name" value="UBC-like"/>
    <property type="match status" value="1"/>
</dbReference>
<protein>
    <submittedName>
        <fullName evidence="2">Ubiquitin-conjugating enzyme/RWD-like protein</fullName>
    </submittedName>
</protein>
<comment type="caution">
    <text evidence="2">The sequence shown here is derived from an EMBL/GenBank/DDBJ whole genome shotgun (WGS) entry which is preliminary data.</text>
</comment>
<evidence type="ECO:0000259" key="1">
    <source>
        <dbReference type="PROSITE" id="PS50127"/>
    </source>
</evidence>
<organism evidence="2 3">
    <name type="scientific">Gigaspora rosea</name>
    <dbReference type="NCBI Taxonomy" id="44941"/>
    <lineage>
        <taxon>Eukaryota</taxon>
        <taxon>Fungi</taxon>
        <taxon>Fungi incertae sedis</taxon>
        <taxon>Mucoromycota</taxon>
        <taxon>Glomeromycotina</taxon>
        <taxon>Glomeromycetes</taxon>
        <taxon>Diversisporales</taxon>
        <taxon>Gigasporaceae</taxon>
        <taxon>Gigaspora</taxon>
    </lineage>
</organism>
<evidence type="ECO:0000313" key="2">
    <source>
        <dbReference type="EMBL" id="RIB26913.1"/>
    </source>
</evidence>
<dbReference type="Gene3D" id="3.10.110.10">
    <property type="entry name" value="Ubiquitin Conjugating Enzyme"/>
    <property type="match status" value="1"/>
</dbReference>
<dbReference type="AlphaFoldDB" id="A0A397W3Q3"/>
<dbReference type="EMBL" id="QKWP01000118">
    <property type="protein sequence ID" value="RIB26913.1"/>
    <property type="molecule type" value="Genomic_DNA"/>
</dbReference>
<proteinExistence type="predicted"/>
<keyword evidence="3" id="KW-1185">Reference proteome</keyword>
<dbReference type="PROSITE" id="PS50127">
    <property type="entry name" value="UBC_2"/>
    <property type="match status" value="1"/>
</dbReference>
<sequence>MVVSIMLPAPFLNLIVNRTNVLLKANKELHSLERDLSSMCSVGPVGEDLYHWKAMLMGPTESPYAGGAFFLDIHFPKNYPFLPPKVVFTTRIFHPNINSNGNIGLNILIDQWSPILTMSTVLLSIYSFLDDPNPEAPLVPEIAHICKTDRARYEETAREWTRKYASKQIIEIFLFTSCSLFLTI</sequence>
<dbReference type="PANTHER" id="PTHR24068">
    <property type="entry name" value="UBIQUITIN-CONJUGATING ENZYME E2"/>
    <property type="match status" value="1"/>
</dbReference>
<feature type="domain" description="UBC core" evidence="1">
    <location>
        <begin position="20"/>
        <end position="166"/>
    </location>
</feature>